<dbReference type="Gene3D" id="1.25.40.10">
    <property type="entry name" value="Tetratricopeptide repeat domain"/>
    <property type="match status" value="1"/>
</dbReference>
<dbReference type="SUPFAM" id="SSF48452">
    <property type="entry name" value="TPR-like"/>
    <property type="match status" value="2"/>
</dbReference>
<reference evidence="3 4" key="2">
    <citation type="submission" date="2018-03" db="EMBL/GenBank/DDBJ databases">
        <title>The ancient ancestry and fast evolution of plastids.</title>
        <authorList>
            <person name="Moore K.R."/>
            <person name="Magnabosco C."/>
            <person name="Momper L."/>
            <person name="Gold D.A."/>
            <person name="Bosak T."/>
            <person name="Fournier G.P."/>
        </authorList>
    </citation>
    <scope>NUCLEOTIDE SEQUENCE [LARGE SCALE GENOMIC DNA]</scope>
    <source>
        <strain evidence="3 4">ULC18</strain>
    </source>
</reference>
<dbReference type="InterPro" id="IPR011990">
    <property type="entry name" value="TPR-like_helical_dom_sf"/>
</dbReference>
<dbReference type="Pfam" id="PF13676">
    <property type="entry name" value="TIR_2"/>
    <property type="match status" value="1"/>
</dbReference>
<dbReference type="Pfam" id="PF00931">
    <property type="entry name" value="NB-ARC"/>
    <property type="match status" value="1"/>
</dbReference>
<dbReference type="PROSITE" id="PS50104">
    <property type="entry name" value="TIR"/>
    <property type="match status" value="1"/>
</dbReference>
<organism evidence="3 4">
    <name type="scientific">Stenomitos frigidus ULC18</name>
    <dbReference type="NCBI Taxonomy" id="2107698"/>
    <lineage>
        <taxon>Bacteria</taxon>
        <taxon>Bacillati</taxon>
        <taxon>Cyanobacteriota</taxon>
        <taxon>Cyanophyceae</taxon>
        <taxon>Leptolyngbyales</taxon>
        <taxon>Leptolyngbyaceae</taxon>
        <taxon>Stenomitos</taxon>
    </lineage>
</organism>
<dbReference type="InterPro" id="IPR019734">
    <property type="entry name" value="TPR_rpt"/>
</dbReference>
<proteinExistence type="predicted"/>
<dbReference type="EMBL" id="PVWK01000159">
    <property type="protein sequence ID" value="PSB23781.1"/>
    <property type="molecule type" value="Genomic_DNA"/>
</dbReference>
<dbReference type="Pfam" id="PF13424">
    <property type="entry name" value="TPR_12"/>
    <property type="match status" value="2"/>
</dbReference>
<dbReference type="PROSITE" id="PS50005">
    <property type="entry name" value="TPR"/>
    <property type="match status" value="1"/>
</dbReference>
<accession>A0A2T1DTM3</accession>
<dbReference type="Proteomes" id="UP000239576">
    <property type="component" value="Unassembled WGS sequence"/>
</dbReference>
<evidence type="ECO:0000256" key="1">
    <source>
        <dbReference type="PROSITE-ProRule" id="PRU00339"/>
    </source>
</evidence>
<dbReference type="Pfam" id="PF12770">
    <property type="entry name" value="CHAT"/>
    <property type="match status" value="1"/>
</dbReference>
<dbReference type="PANTHER" id="PTHR47691:SF3">
    <property type="entry name" value="HTH-TYPE TRANSCRIPTIONAL REGULATOR RV0890C-RELATED"/>
    <property type="match status" value="1"/>
</dbReference>
<dbReference type="InterPro" id="IPR000157">
    <property type="entry name" value="TIR_dom"/>
</dbReference>
<reference evidence="4" key="1">
    <citation type="submission" date="2018-02" db="EMBL/GenBank/DDBJ databases">
        <authorList>
            <person name="Moore K."/>
            <person name="Momper L."/>
        </authorList>
    </citation>
    <scope>NUCLEOTIDE SEQUENCE [LARGE SCALE GENOMIC DNA]</scope>
    <source>
        <strain evidence="4">ULC18</strain>
    </source>
</reference>
<evidence type="ECO:0000259" key="2">
    <source>
        <dbReference type="PROSITE" id="PS50104"/>
    </source>
</evidence>
<dbReference type="Gene3D" id="3.40.50.300">
    <property type="entry name" value="P-loop containing nucleotide triphosphate hydrolases"/>
    <property type="match status" value="1"/>
</dbReference>
<comment type="caution">
    <text evidence="3">The sequence shown here is derived from an EMBL/GenBank/DDBJ whole genome shotgun (WGS) entry which is preliminary data.</text>
</comment>
<keyword evidence="4" id="KW-1185">Reference proteome</keyword>
<dbReference type="SUPFAM" id="SSF52200">
    <property type="entry name" value="Toll/Interleukin receptor TIR domain"/>
    <property type="match status" value="1"/>
</dbReference>
<dbReference type="OrthoDB" id="499447at2"/>
<dbReference type="RefSeq" id="WP_106260933.1">
    <property type="nucleotide sequence ID" value="NZ_CAWNSW010000143.1"/>
</dbReference>
<gene>
    <name evidence="3" type="ORF">C7B82_30080</name>
</gene>
<keyword evidence="1" id="KW-0802">TPR repeat</keyword>
<dbReference type="InterPro" id="IPR024983">
    <property type="entry name" value="CHAT_dom"/>
</dbReference>
<dbReference type="GO" id="GO:0043531">
    <property type="term" value="F:ADP binding"/>
    <property type="evidence" value="ECO:0007669"/>
    <property type="project" value="InterPro"/>
</dbReference>
<dbReference type="SUPFAM" id="SSF52540">
    <property type="entry name" value="P-loop containing nucleoside triphosphate hydrolases"/>
    <property type="match status" value="1"/>
</dbReference>
<name>A0A2T1DTM3_9CYAN</name>
<protein>
    <recommendedName>
        <fullName evidence="2">TIR domain-containing protein</fullName>
    </recommendedName>
</protein>
<feature type="repeat" description="TPR" evidence="1">
    <location>
        <begin position="1213"/>
        <end position="1246"/>
    </location>
</feature>
<dbReference type="SMART" id="SM00028">
    <property type="entry name" value="TPR"/>
    <property type="match status" value="6"/>
</dbReference>
<dbReference type="InterPro" id="IPR035897">
    <property type="entry name" value="Toll_tir_struct_dom_sf"/>
</dbReference>
<dbReference type="GO" id="GO:0007165">
    <property type="term" value="P:signal transduction"/>
    <property type="evidence" value="ECO:0007669"/>
    <property type="project" value="InterPro"/>
</dbReference>
<dbReference type="Gene3D" id="3.40.50.10140">
    <property type="entry name" value="Toll/interleukin-1 receptor homology (TIR) domain"/>
    <property type="match status" value="1"/>
</dbReference>
<dbReference type="InterPro" id="IPR002182">
    <property type="entry name" value="NB-ARC"/>
</dbReference>
<sequence>MPSPIFLSHSTNDYAAVTRLRQLLELHGQLPWVDSRELGGGDDLGDRIAASIRTARHFLVLISIDALSSDWVQWELTLAQETAKHRTDGYKVISVVLPGVPLGLLKPFFPGEPLHIRVKDGPNGLDEAMPDIFAALGEQLPNHDWVAGSPILVEPVEELLLAFTDPQMTEQDGVRRATATAELTYIPADNSRAITSRRYRFTAPLGAVELGDIRWYIERYYQWPTGVFKDRAIKTEQSLPQWGQALYRAAVSADSAREALEAWRRATGSRRFSVQVDGSPMEGTPEDEAARFREAASDLLSLPWEILHDGTGYLSQGARAVRVRRRLPNRKSTTTLKTALPIRVLLVSPRPEVDEQGNPVGYLDHRSSALPLVQAVENLGESLVKVDILQPPTFTAMKAALQRARDANDPYEIVHFDGHGVYDRRVGLGALCFEDPRDSRKLGQRLLQRVYANELATELREYGVPLVVLDACQTAQAKDDPQASVAARLLEEGVGSVVAMSHSVLVETARRFVEAFYTRLAEGKRVGDAMLAGQAALYGDAYRFPVIGAGDLQLQDWFVPVLYQEKDDPQLFTVLPGEAAARLDADRRQVMLGRLPDPPDHSFTGRSRTLLHLERLLEQETYAVIRGSGGMGKTALAVELVRWLVRSGRFQRSAFVSVEPQNVQDVQGVLDAIGRQLVPNYTVASYGNDWDKALQPVERALQEFPTVILLDNLESVLPDAAGNNPAGVADVTQLLALCQRLRAADRRCRLLFTSRERLPQPFAGEKNTVALGRLSEQEAIQLVQQVMAQQNWTPPTTDNATTPEEISELVQTVNCHPRALVLLAREVAHGVRATTQNLAQMMAGLERQHPGDRENSLYASLELSLRRLPDDVRERVNRLAVVHGGAHLFVLSEVMGLEMDSAEAVAQRLIDVGMAEAQEYSYLRLDPALPAYLSRVQPPEQVAALTDTWATAMAQLVAFLYQQRSQDSRLAFRLTLLELPNLLALLDWLGQRLAADPTTAEQTANTAGSIEQLLATLNRPAALVRAVALRERAAAAIPAWGTARFEHERLQIERLLDQGQLQPAYDKAQALLATAQAAGPTAYPGADYDLAGAHFWLGRMLERGGQAAAALEQFTAAQQQFEALGERGGRMASVTLAAQADCLTALGRLEAAAGKYEERIKRGEKLGDVRGVAVGKIQLSTVRRMQGRYAEAITGYEAARTLFEQQQEPQLVATAWHQIGMVHQDSGQYDAAEAAYRQSLEIKTQRGDRSGQASSLTQLGNLYRLLSRLEDAVTFYRQAADIYVVLEDLRHEGVVRNNIADTLHRLKRYEDARVEIRRAIELGWAEIWKSFAILHQIEAATGNAAAAQTARQQARDAYLAYRQQGGYAQYNGGKLVDQVLGLLAQQQSDQVQVLFEQLINDPNTPNYLKQLIPAVIAILNGSRDPLLAEDPALDYDDAAEILFLLQRLGA</sequence>
<dbReference type="PANTHER" id="PTHR47691">
    <property type="entry name" value="REGULATOR-RELATED"/>
    <property type="match status" value="1"/>
</dbReference>
<dbReference type="InterPro" id="IPR027417">
    <property type="entry name" value="P-loop_NTPase"/>
</dbReference>
<evidence type="ECO:0000313" key="4">
    <source>
        <dbReference type="Proteomes" id="UP000239576"/>
    </source>
</evidence>
<feature type="domain" description="TIR" evidence="2">
    <location>
        <begin position="1"/>
        <end position="136"/>
    </location>
</feature>
<evidence type="ECO:0000313" key="3">
    <source>
        <dbReference type="EMBL" id="PSB23781.1"/>
    </source>
</evidence>